<dbReference type="SUPFAM" id="SSF82171">
    <property type="entry name" value="DPP6 N-terminal domain-like"/>
    <property type="match status" value="1"/>
</dbReference>
<dbReference type="InterPro" id="IPR011659">
    <property type="entry name" value="WD40"/>
</dbReference>
<accession>A0A0G1PBG8</accession>
<feature type="transmembrane region" description="Helical" evidence="1">
    <location>
        <begin position="6"/>
        <end position="27"/>
    </location>
</feature>
<reference evidence="3 4" key="1">
    <citation type="journal article" date="2015" name="Nature">
        <title>rRNA introns, odd ribosomes, and small enigmatic genomes across a large radiation of phyla.</title>
        <authorList>
            <person name="Brown C.T."/>
            <person name="Hug L.A."/>
            <person name="Thomas B.C."/>
            <person name="Sharon I."/>
            <person name="Castelle C.J."/>
            <person name="Singh A."/>
            <person name="Wilkins M.J."/>
            <person name="Williams K.H."/>
            <person name="Banfield J.F."/>
        </authorList>
    </citation>
    <scope>NUCLEOTIDE SEQUENCE [LARGE SCALE GENOMIC DNA]</scope>
</reference>
<sequence>MQRTRILLLLTSLILVPLCTYFVILFARGYRLNWQRKQLSPTGLLVATSLPDGAQIYLNGQLSSATNTTLNLAPGTYKVEIKKEGFSPWAKTLKVEAEIVTRAAATLFPSVPSFKAITASGAQNPTLSPDGTKLVFTNKTKSYLLDLSESPLGLINRDIKEIPSTSSAWKIPAKVDPLPTLSQTMQDILATAAASLIWSPKENKLLYTATASATIPDNLIKPLPGSSTQPQSRALAEGQIYVYDLEEDRNFNIQYPISNIQWFPDSNHLVYAEKGKVTILEYDGQNPTVVYAGPMENSFAFPYPSGKQLLILANLSPNSKTSVPNLYAVSLR</sequence>
<dbReference type="AlphaFoldDB" id="A0A0G1PBG8"/>
<dbReference type="InterPro" id="IPR011042">
    <property type="entry name" value="6-blade_b-propeller_TolB-like"/>
</dbReference>
<comment type="caution">
    <text evidence="3">The sequence shown here is derived from an EMBL/GenBank/DDBJ whole genome shotgun (WGS) entry which is preliminary data.</text>
</comment>
<evidence type="ECO:0000313" key="4">
    <source>
        <dbReference type="Proteomes" id="UP000034264"/>
    </source>
</evidence>
<name>A0A0G1PBG8_9BACT</name>
<dbReference type="Gene3D" id="2.120.10.30">
    <property type="entry name" value="TolB, C-terminal domain"/>
    <property type="match status" value="1"/>
</dbReference>
<dbReference type="InterPro" id="IPR013229">
    <property type="entry name" value="PEGA"/>
</dbReference>
<dbReference type="Pfam" id="PF08308">
    <property type="entry name" value="PEGA"/>
    <property type="match status" value="1"/>
</dbReference>
<protein>
    <recommendedName>
        <fullName evidence="2">PEGA domain-containing protein</fullName>
    </recommendedName>
</protein>
<dbReference type="Proteomes" id="UP000034264">
    <property type="component" value="Unassembled WGS sequence"/>
</dbReference>
<gene>
    <name evidence="3" type="ORF">UX05_C0008G0025</name>
</gene>
<proteinExistence type="predicted"/>
<evidence type="ECO:0000259" key="2">
    <source>
        <dbReference type="Pfam" id="PF08308"/>
    </source>
</evidence>
<evidence type="ECO:0000256" key="1">
    <source>
        <dbReference type="SAM" id="Phobius"/>
    </source>
</evidence>
<dbReference type="Pfam" id="PF07676">
    <property type="entry name" value="PD40"/>
    <property type="match status" value="1"/>
</dbReference>
<keyword evidence="1" id="KW-0472">Membrane</keyword>
<evidence type="ECO:0000313" key="3">
    <source>
        <dbReference type="EMBL" id="KKU02748.1"/>
    </source>
</evidence>
<feature type="domain" description="PEGA" evidence="2">
    <location>
        <begin position="43"/>
        <end position="107"/>
    </location>
</feature>
<keyword evidence="1" id="KW-1133">Transmembrane helix</keyword>
<organism evidence="3 4">
    <name type="scientific">Candidatus Amesbacteria bacterium GW2011_GWC2_45_19</name>
    <dbReference type="NCBI Taxonomy" id="1618366"/>
    <lineage>
        <taxon>Bacteria</taxon>
        <taxon>Candidatus Amesiibacteriota</taxon>
    </lineage>
</organism>
<dbReference type="EMBL" id="LCKS01000008">
    <property type="protein sequence ID" value="KKU02748.1"/>
    <property type="molecule type" value="Genomic_DNA"/>
</dbReference>
<keyword evidence="1" id="KW-0812">Transmembrane</keyword>